<keyword evidence="3 6" id="KW-0689">Ribosomal protein</keyword>
<keyword evidence="4 6" id="KW-0687">Ribonucleoprotein</keyword>
<evidence type="ECO:0000256" key="2">
    <source>
        <dbReference type="ARBA" id="ARBA00022884"/>
    </source>
</evidence>
<dbReference type="Pfam" id="PF01649">
    <property type="entry name" value="Ribosomal_S20p"/>
    <property type="match status" value="1"/>
</dbReference>
<dbReference type="GO" id="GO:0003735">
    <property type="term" value="F:structural constituent of ribosome"/>
    <property type="evidence" value="ECO:0007669"/>
    <property type="project" value="InterPro"/>
</dbReference>
<organism evidence="7 8">
    <name type="scientific">candidate division WOR-1 bacterium RIFOXYB2_FULL_37_13</name>
    <dbReference type="NCBI Taxonomy" id="1802579"/>
    <lineage>
        <taxon>Bacteria</taxon>
        <taxon>Bacillati</taxon>
        <taxon>Saganbacteria</taxon>
    </lineage>
</organism>
<dbReference type="SUPFAM" id="SSF46992">
    <property type="entry name" value="Ribosomal protein S20"/>
    <property type="match status" value="1"/>
</dbReference>
<dbReference type="GO" id="GO:0019843">
    <property type="term" value="F:rRNA binding"/>
    <property type="evidence" value="ECO:0007669"/>
    <property type="project" value="UniProtKB-UniRule"/>
</dbReference>
<dbReference type="GO" id="GO:0006412">
    <property type="term" value="P:translation"/>
    <property type="evidence" value="ECO:0007669"/>
    <property type="project" value="UniProtKB-UniRule"/>
</dbReference>
<dbReference type="InterPro" id="IPR002583">
    <property type="entry name" value="Ribosomal_bS20"/>
</dbReference>
<evidence type="ECO:0000256" key="1">
    <source>
        <dbReference type="ARBA" id="ARBA00022730"/>
    </source>
</evidence>
<keyword evidence="2 6" id="KW-0694">RNA-binding</keyword>
<comment type="similarity">
    <text evidence="6">Belongs to the bacterial ribosomal protein bS20 family.</text>
</comment>
<accession>A0A1F4SX28</accession>
<protein>
    <recommendedName>
        <fullName evidence="5 6">Small ribosomal subunit protein bS20</fullName>
    </recommendedName>
</protein>
<dbReference type="STRING" id="1802579.A2310_03680"/>
<comment type="caution">
    <text evidence="7">The sequence shown here is derived from an EMBL/GenBank/DDBJ whole genome shotgun (WGS) entry which is preliminary data.</text>
</comment>
<comment type="function">
    <text evidence="6">Binds directly to 16S ribosomal RNA.</text>
</comment>
<dbReference type="EMBL" id="MEUB01000005">
    <property type="protein sequence ID" value="OGC24957.1"/>
    <property type="molecule type" value="Genomic_DNA"/>
</dbReference>
<evidence type="ECO:0000256" key="4">
    <source>
        <dbReference type="ARBA" id="ARBA00023274"/>
    </source>
</evidence>
<dbReference type="NCBIfam" id="TIGR00029">
    <property type="entry name" value="S20"/>
    <property type="match status" value="1"/>
</dbReference>
<gene>
    <name evidence="6" type="primary">rpsT</name>
    <name evidence="7" type="ORF">A2310_03680</name>
</gene>
<dbReference type="HAMAP" id="MF_00500">
    <property type="entry name" value="Ribosomal_bS20"/>
    <property type="match status" value="1"/>
</dbReference>
<evidence type="ECO:0000256" key="6">
    <source>
        <dbReference type="HAMAP-Rule" id="MF_00500"/>
    </source>
</evidence>
<dbReference type="AlphaFoldDB" id="A0A1F4SX28"/>
<dbReference type="GO" id="GO:1990904">
    <property type="term" value="C:ribonucleoprotein complex"/>
    <property type="evidence" value="ECO:0007669"/>
    <property type="project" value="UniProtKB-KW"/>
</dbReference>
<dbReference type="InterPro" id="IPR036510">
    <property type="entry name" value="Ribosomal_bS20_sf"/>
</dbReference>
<proteinExistence type="inferred from homology"/>
<name>A0A1F4SX28_UNCSA</name>
<sequence>MANIKSAIKRIKITKRNRARNLVYKNAIKKSVKEALKTKSAEAVRAAVKTIDKAASKNIISKKAASRKKSKLMKLSATK</sequence>
<reference evidence="7 8" key="1">
    <citation type="journal article" date="2016" name="Nat. Commun.">
        <title>Thousands of microbial genomes shed light on interconnected biogeochemical processes in an aquifer system.</title>
        <authorList>
            <person name="Anantharaman K."/>
            <person name="Brown C.T."/>
            <person name="Hug L.A."/>
            <person name="Sharon I."/>
            <person name="Castelle C.J."/>
            <person name="Probst A.J."/>
            <person name="Thomas B.C."/>
            <person name="Singh A."/>
            <person name="Wilkins M.J."/>
            <person name="Karaoz U."/>
            <person name="Brodie E.L."/>
            <person name="Williams K.H."/>
            <person name="Hubbard S.S."/>
            <person name="Banfield J.F."/>
        </authorList>
    </citation>
    <scope>NUCLEOTIDE SEQUENCE [LARGE SCALE GENOMIC DNA]</scope>
</reference>
<keyword evidence="1 6" id="KW-0699">rRNA-binding</keyword>
<dbReference type="Gene3D" id="1.20.58.110">
    <property type="entry name" value="Ribosomal protein S20"/>
    <property type="match status" value="1"/>
</dbReference>
<evidence type="ECO:0000313" key="7">
    <source>
        <dbReference type="EMBL" id="OGC24957.1"/>
    </source>
</evidence>
<evidence type="ECO:0000313" key="8">
    <source>
        <dbReference type="Proteomes" id="UP000178417"/>
    </source>
</evidence>
<evidence type="ECO:0000256" key="3">
    <source>
        <dbReference type="ARBA" id="ARBA00022980"/>
    </source>
</evidence>
<dbReference type="GO" id="GO:0005840">
    <property type="term" value="C:ribosome"/>
    <property type="evidence" value="ECO:0007669"/>
    <property type="project" value="UniProtKB-KW"/>
</dbReference>
<dbReference type="Proteomes" id="UP000178417">
    <property type="component" value="Unassembled WGS sequence"/>
</dbReference>
<evidence type="ECO:0000256" key="5">
    <source>
        <dbReference type="ARBA" id="ARBA00035136"/>
    </source>
</evidence>